<dbReference type="GeneID" id="105359980"/>
<evidence type="ECO:0000256" key="10">
    <source>
        <dbReference type="ARBA" id="ARBA00022989"/>
    </source>
</evidence>
<evidence type="ECO:0000259" key="15">
    <source>
        <dbReference type="PROSITE" id="PS50893"/>
    </source>
</evidence>
<proteinExistence type="inferred from homology"/>
<dbReference type="InterPro" id="IPR003593">
    <property type="entry name" value="AAA+_ATPase"/>
</dbReference>
<feature type="domain" description="ABC transmembrane type-1" evidence="16">
    <location>
        <begin position="559"/>
        <end position="846"/>
    </location>
</feature>
<reference evidence="18" key="1">
    <citation type="submission" date="2025-08" db="UniProtKB">
        <authorList>
            <consortium name="RefSeq"/>
        </authorList>
    </citation>
    <scope>IDENTIFICATION</scope>
</reference>
<dbReference type="GO" id="GO:0097254">
    <property type="term" value="P:renal tubular secretion"/>
    <property type="evidence" value="ECO:0007669"/>
    <property type="project" value="UniProtKB-ARBA"/>
</dbReference>
<keyword evidence="11 14" id="KW-0472">Membrane</keyword>
<evidence type="ECO:0000259" key="16">
    <source>
        <dbReference type="PROSITE" id="PS50929"/>
    </source>
</evidence>
<comment type="subcellular location">
    <subcellularLocation>
        <location evidence="1">Membrane</location>
        <topology evidence="1">Multi-pass membrane protein</topology>
    </subcellularLocation>
</comment>
<dbReference type="Gene3D" id="3.40.50.300">
    <property type="entry name" value="P-loop containing nucleotide triphosphate hydrolases"/>
    <property type="match status" value="2"/>
</dbReference>
<dbReference type="GO" id="GO:0005743">
    <property type="term" value="C:mitochondrial inner membrane"/>
    <property type="evidence" value="ECO:0007669"/>
    <property type="project" value="TreeGrafter"/>
</dbReference>
<keyword evidence="9" id="KW-1278">Translocase</keyword>
<keyword evidence="5 14" id="KW-0812">Transmembrane</keyword>
<evidence type="ECO:0000256" key="14">
    <source>
        <dbReference type="SAM" id="Phobius"/>
    </source>
</evidence>
<feature type="domain" description="ABC transporter" evidence="15">
    <location>
        <begin position="260"/>
        <end position="496"/>
    </location>
</feature>
<dbReference type="InterPro" id="IPR011527">
    <property type="entry name" value="ABC1_TM_dom"/>
</dbReference>
<dbReference type="CDD" id="cd03249">
    <property type="entry name" value="ABC_MTABC3_MDL1_MDL2"/>
    <property type="match status" value="2"/>
</dbReference>
<dbReference type="GO" id="GO:0016887">
    <property type="term" value="F:ATP hydrolysis activity"/>
    <property type="evidence" value="ECO:0007669"/>
    <property type="project" value="InterPro"/>
</dbReference>
<evidence type="ECO:0000256" key="11">
    <source>
        <dbReference type="ARBA" id="ARBA00023136"/>
    </source>
</evidence>
<keyword evidence="6" id="KW-0677">Repeat</keyword>
<evidence type="ECO:0000256" key="1">
    <source>
        <dbReference type="ARBA" id="ARBA00004141"/>
    </source>
</evidence>
<dbReference type="PROSITE" id="PS00211">
    <property type="entry name" value="ABC_TRANSPORTER_1"/>
    <property type="match status" value="2"/>
</dbReference>
<dbReference type="Pfam" id="PF00664">
    <property type="entry name" value="ABC_membrane"/>
    <property type="match status" value="2"/>
</dbReference>
<dbReference type="GO" id="GO:0017085">
    <property type="term" value="P:response to insecticide"/>
    <property type="evidence" value="ECO:0007669"/>
    <property type="project" value="UniProtKB-ARBA"/>
</dbReference>
<feature type="transmembrane region" description="Helical" evidence="14">
    <location>
        <begin position="705"/>
        <end position="725"/>
    </location>
</feature>
<evidence type="ECO:0000313" key="17">
    <source>
        <dbReference type="Proteomes" id="UP000695007"/>
    </source>
</evidence>
<feature type="transmembrane region" description="Helical" evidence="14">
    <location>
        <begin position="785"/>
        <end position="806"/>
    </location>
</feature>
<name>A0AAJ6VME1_9HYME</name>
<keyword evidence="7" id="KW-0547">Nucleotide-binding</keyword>
<dbReference type="GO" id="GO:0015421">
    <property type="term" value="F:ABC-type oligopeptide transporter activity"/>
    <property type="evidence" value="ECO:0007669"/>
    <property type="project" value="TreeGrafter"/>
</dbReference>
<dbReference type="EC" id="7.6.2.2" evidence="3"/>
<evidence type="ECO:0000256" key="13">
    <source>
        <dbReference type="ARBA" id="ARBA00034018"/>
    </source>
</evidence>
<evidence type="ECO:0000256" key="7">
    <source>
        <dbReference type="ARBA" id="ARBA00022741"/>
    </source>
</evidence>
<accession>A0AAJ6VME1</accession>
<comment type="catalytic activity">
    <reaction evidence="13">
        <text>ATP + H2O + xenobioticSide 1 = ADP + phosphate + xenobioticSide 2.</text>
        <dbReference type="EC" id="7.6.2.2"/>
    </reaction>
</comment>
<dbReference type="SUPFAM" id="SSF52540">
    <property type="entry name" value="P-loop containing nucleoside triphosphate hydrolases"/>
    <property type="match status" value="2"/>
</dbReference>
<keyword evidence="17" id="KW-1185">Reference proteome</keyword>
<dbReference type="Proteomes" id="UP000695007">
    <property type="component" value="Unplaced"/>
</dbReference>
<dbReference type="InterPro" id="IPR036640">
    <property type="entry name" value="ABC1_TM_sf"/>
</dbReference>
<comment type="similarity">
    <text evidence="2">Belongs to the ABC transporter superfamily. ABCB family. Multidrug resistance exporter (TC 3.A.1.201) subfamily.</text>
</comment>
<dbReference type="SMART" id="SM00382">
    <property type="entry name" value="AAA"/>
    <property type="match status" value="2"/>
</dbReference>
<evidence type="ECO:0000256" key="4">
    <source>
        <dbReference type="ARBA" id="ARBA00022448"/>
    </source>
</evidence>
<dbReference type="CDD" id="cd18578">
    <property type="entry name" value="ABC_6TM_Pgp_ABCB1_D2_like"/>
    <property type="match status" value="1"/>
</dbReference>
<keyword evidence="12" id="KW-0325">Glycoprotein</keyword>
<sequence length="1121" mass="123693">MKNHKNLKLIIPTNISGSGVLQNTIKFIDNYKEDKNVEGKSNSTTEQQKDEKKQTFDDTVPFLKLFQFATGLEKFLMYIGVLCCIVSGLTVPANIYIFGNLVGSMISAEMGNVSLENMNIMNSTDETKEYLMNAVTDFALGNTIIAVILLVFSYFGIMIFNYTAIKQTFRIRNMYLRSILHQDISWYDLTKSGEVASRLTEVFFSIMMGSINLGAASSHLEAFGISKAAAAKVFSIIKRKPKIDSLESTGLKPTDIVGSIEFKNVSFEYPSRADSKVLKNLSFSVKKGETVALVGSSGCGKSTCIQLLQRFYDTNEGQILLDGYDLKDLNIKWLRSCFGIVGQEPVLFDTTIAENIRFGDLDASTEKMILAAKEANAHDFIMKLPNKYETIVGEKGTQLSGGQKQRIAIARALIRNPNILLLDEATSALDTHSESKVQAALDKVHKGRTTIIVAHRLTTIRGADKIIVMSDGSVVEEGKHDDLMEQKGHYYSLVTAQVSDFTESSENNDQTDQLDEDEQLETIIKNSEVTNEEKPIVTEPSVSTARVLQLNRKELPYNVIACIMAAISGCSMPLFSVLFGDVIGVLSEPDPDVVRSNTNIYCLYFILTGIIVGSTSFIQVYLFRISGEKLTMRLRGLMFEAMLRQEIAWYDEPANGTGSLCSKLSTDATAVQGAIGQRIGTIVQSCSTISLSIGLAIYYEWRLGLLGISFIPIILFITYFQGLLFKMETLNYHSSLGSSTKIAVEAVSNIRTVISLCREDTFYRYYENAMIPCLKLGIRNTHFRGLVFGLARSISLFAYAACSYYGGYLIKFNGLFYANVFKVSQALIMGTVMIANASAFAPNLQKGLIAAKQIINLLERKAKIQDSASSSSDQWVSNANVQYKKVTFEYSTRPGIKVLNDLELSVPSGLTIALIGTSGCGKSTIVQLIERFYDPNSGIIELSDVDIKSVNQSKLRKQLGLVSQEPTLFARTIAENIAYGDNEREVPMSEIIDTARKANIHNFVSSLPLGYETILGDRGTQLSGGQKQRIAIARALLRNPKILLLDEATSALDSESEQIVQAALDEAKAGRTCILIAHRLSTIKDADVICVVNRGIVAESGTHTELIEKKGMYYDLLCLQN</sequence>
<dbReference type="Gene3D" id="1.20.1560.10">
    <property type="entry name" value="ABC transporter type 1, transmembrane domain"/>
    <property type="match status" value="2"/>
</dbReference>
<feature type="transmembrane region" description="Helical" evidence="14">
    <location>
        <begin position="75"/>
        <end position="97"/>
    </location>
</feature>
<dbReference type="PANTHER" id="PTHR43394">
    <property type="entry name" value="ATP-DEPENDENT PERMEASE MDL1, MITOCHONDRIAL"/>
    <property type="match status" value="1"/>
</dbReference>
<evidence type="ECO:0000256" key="8">
    <source>
        <dbReference type="ARBA" id="ARBA00022840"/>
    </source>
</evidence>
<dbReference type="CTD" id="36428"/>
<dbReference type="RefSeq" id="XP_011495053.1">
    <property type="nucleotide sequence ID" value="XM_011496751.1"/>
</dbReference>
<evidence type="ECO:0000256" key="12">
    <source>
        <dbReference type="ARBA" id="ARBA00023180"/>
    </source>
</evidence>
<dbReference type="PANTHER" id="PTHR43394:SF18">
    <property type="entry name" value="ABC TRANSPORTER B FAMILY MEMBER 11-LIKE"/>
    <property type="match status" value="1"/>
</dbReference>
<keyword evidence="10 14" id="KW-1133">Transmembrane helix</keyword>
<keyword evidence="4" id="KW-0813">Transport</keyword>
<dbReference type="PROSITE" id="PS50929">
    <property type="entry name" value="ABC_TM1F"/>
    <property type="match status" value="2"/>
</dbReference>
<dbReference type="InterPro" id="IPR017871">
    <property type="entry name" value="ABC_transporter-like_CS"/>
</dbReference>
<gene>
    <name evidence="18" type="primary">LOC105359980</name>
</gene>
<feature type="transmembrane region" description="Helical" evidence="14">
    <location>
        <begin position="826"/>
        <end position="844"/>
    </location>
</feature>
<feature type="transmembrane region" description="Helical" evidence="14">
    <location>
        <begin position="598"/>
        <end position="623"/>
    </location>
</feature>
<dbReference type="FunFam" id="3.40.50.300:FF:000479">
    <property type="entry name" value="Multidrug resistance protein 1A"/>
    <property type="match status" value="2"/>
</dbReference>
<dbReference type="FunFam" id="1.20.1560.10:FF:000009">
    <property type="entry name" value="ABC transporter B family member 1"/>
    <property type="match status" value="1"/>
</dbReference>
<feature type="domain" description="ABC transporter" evidence="15">
    <location>
        <begin position="881"/>
        <end position="1119"/>
    </location>
</feature>
<keyword evidence="8" id="KW-0067">ATP-binding</keyword>
<dbReference type="GO" id="GO:0005524">
    <property type="term" value="F:ATP binding"/>
    <property type="evidence" value="ECO:0007669"/>
    <property type="project" value="UniProtKB-KW"/>
</dbReference>
<evidence type="ECO:0000256" key="6">
    <source>
        <dbReference type="ARBA" id="ARBA00022737"/>
    </source>
</evidence>
<evidence type="ECO:0000313" key="18">
    <source>
        <dbReference type="RefSeq" id="XP_011495053.1"/>
    </source>
</evidence>
<dbReference type="PROSITE" id="PS50893">
    <property type="entry name" value="ABC_TRANSPORTER_2"/>
    <property type="match status" value="2"/>
</dbReference>
<dbReference type="KEGG" id="csol:105359980"/>
<dbReference type="GO" id="GO:0008559">
    <property type="term" value="F:ABC-type xenobiotic transporter activity"/>
    <property type="evidence" value="ECO:0007669"/>
    <property type="project" value="UniProtKB-EC"/>
</dbReference>
<feature type="transmembrane region" description="Helical" evidence="14">
    <location>
        <begin position="555"/>
        <end position="578"/>
    </location>
</feature>
<organism evidence="17 18">
    <name type="scientific">Ceratosolen solmsi marchali</name>
    <dbReference type="NCBI Taxonomy" id="326594"/>
    <lineage>
        <taxon>Eukaryota</taxon>
        <taxon>Metazoa</taxon>
        <taxon>Ecdysozoa</taxon>
        <taxon>Arthropoda</taxon>
        <taxon>Hexapoda</taxon>
        <taxon>Insecta</taxon>
        <taxon>Pterygota</taxon>
        <taxon>Neoptera</taxon>
        <taxon>Endopterygota</taxon>
        <taxon>Hymenoptera</taxon>
        <taxon>Apocrita</taxon>
        <taxon>Proctotrupomorpha</taxon>
        <taxon>Chalcidoidea</taxon>
        <taxon>Agaonidae</taxon>
        <taxon>Agaoninae</taxon>
        <taxon>Ceratosolen</taxon>
    </lineage>
</organism>
<evidence type="ECO:0000256" key="9">
    <source>
        <dbReference type="ARBA" id="ARBA00022967"/>
    </source>
</evidence>
<dbReference type="GO" id="GO:0090374">
    <property type="term" value="P:oligopeptide export from mitochondrion"/>
    <property type="evidence" value="ECO:0007669"/>
    <property type="project" value="TreeGrafter"/>
</dbReference>
<evidence type="ECO:0000256" key="2">
    <source>
        <dbReference type="ARBA" id="ARBA00007577"/>
    </source>
</evidence>
<dbReference type="InterPro" id="IPR003439">
    <property type="entry name" value="ABC_transporter-like_ATP-bd"/>
</dbReference>
<feature type="domain" description="ABC transmembrane type-1" evidence="16">
    <location>
        <begin position="79"/>
        <end position="201"/>
    </location>
</feature>
<protein>
    <recommendedName>
        <fullName evidence="3">ABC-type xenobiotic transporter</fullName>
        <ecNumber evidence="3">7.6.2.2</ecNumber>
    </recommendedName>
</protein>
<dbReference type="InterPro" id="IPR027417">
    <property type="entry name" value="P-loop_NTPase"/>
</dbReference>
<dbReference type="SUPFAM" id="SSF90123">
    <property type="entry name" value="ABC transporter transmembrane region"/>
    <property type="match status" value="2"/>
</dbReference>
<dbReference type="AlphaFoldDB" id="A0AAJ6VME1"/>
<dbReference type="InterPro" id="IPR039421">
    <property type="entry name" value="Type_1_exporter"/>
</dbReference>
<dbReference type="Pfam" id="PF00005">
    <property type="entry name" value="ABC_tran"/>
    <property type="match status" value="2"/>
</dbReference>
<evidence type="ECO:0000256" key="3">
    <source>
        <dbReference type="ARBA" id="ARBA00012191"/>
    </source>
</evidence>
<feature type="transmembrane region" description="Helical" evidence="14">
    <location>
        <begin position="138"/>
        <end position="164"/>
    </location>
</feature>
<evidence type="ECO:0000256" key="5">
    <source>
        <dbReference type="ARBA" id="ARBA00022692"/>
    </source>
</evidence>